<dbReference type="Proteomes" id="UP000826656">
    <property type="component" value="Unassembled WGS sequence"/>
</dbReference>
<feature type="region of interest" description="Disordered" evidence="1">
    <location>
        <begin position="123"/>
        <end position="222"/>
    </location>
</feature>
<dbReference type="EMBL" id="JAIVGD010000028">
    <property type="protein sequence ID" value="KAH0737816.1"/>
    <property type="molecule type" value="Genomic_DNA"/>
</dbReference>
<feature type="compositionally biased region" description="Polar residues" evidence="1">
    <location>
        <begin position="144"/>
        <end position="172"/>
    </location>
</feature>
<proteinExistence type="predicted"/>
<evidence type="ECO:0008006" key="4">
    <source>
        <dbReference type="Google" id="ProtNLM"/>
    </source>
</evidence>
<evidence type="ECO:0000313" key="3">
    <source>
        <dbReference type="Proteomes" id="UP000826656"/>
    </source>
</evidence>
<evidence type="ECO:0000256" key="1">
    <source>
        <dbReference type="SAM" id="MobiDB-lite"/>
    </source>
</evidence>
<sequence length="244" mass="27183">MHKQQVAANTNNKIVGIETILPIPHHPHINSIEIAMCVDEVEGGMKGVCQEKPTNMHEVVTKGGSLTHVLHKVVHTDHRLDLRASASPSSVQHSQNIQKYVNKNHKGQKVDTGQVQNDLREPIDQNMGTGQVKNNFDPPGKGSTGNLQEHNEAQMQTPNNKSQGKISTNHKSYPQGKTHKSADKSKDQSRVHDEYNVVPSKDEFDQYTQSLGENDNEEDETSNHLIKAFGSTLHQEELQEVTNQ</sequence>
<accession>A0ABQ7TSY3</accession>
<name>A0ABQ7TSY3_SOLTU</name>
<feature type="compositionally biased region" description="Basic and acidic residues" evidence="1">
    <location>
        <begin position="180"/>
        <end position="204"/>
    </location>
</feature>
<reference evidence="2 3" key="1">
    <citation type="journal article" date="2021" name="bioRxiv">
        <title>Chromosome-scale and haplotype-resolved genome assembly of a tetraploid potato cultivar.</title>
        <authorList>
            <person name="Sun H."/>
            <person name="Jiao W.-B."/>
            <person name="Krause K."/>
            <person name="Campoy J.A."/>
            <person name="Goel M."/>
            <person name="Folz-Donahue K."/>
            <person name="Kukat C."/>
            <person name="Huettel B."/>
            <person name="Schneeberger K."/>
        </authorList>
    </citation>
    <scope>NUCLEOTIDE SEQUENCE [LARGE SCALE GENOMIC DNA]</scope>
    <source>
        <strain evidence="2">SolTubOtavaFocal</strain>
        <tissue evidence="2">Leaves</tissue>
    </source>
</reference>
<organism evidence="2 3">
    <name type="scientific">Solanum tuberosum</name>
    <name type="common">Potato</name>
    <dbReference type="NCBI Taxonomy" id="4113"/>
    <lineage>
        <taxon>Eukaryota</taxon>
        <taxon>Viridiplantae</taxon>
        <taxon>Streptophyta</taxon>
        <taxon>Embryophyta</taxon>
        <taxon>Tracheophyta</taxon>
        <taxon>Spermatophyta</taxon>
        <taxon>Magnoliopsida</taxon>
        <taxon>eudicotyledons</taxon>
        <taxon>Gunneridae</taxon>
        <taxon>Pentapetalae</taxon>
        <taxon>asterids</taxon>
        <taxon>lamiids</taxon>
        <taxon>Solanales</taxon>
        <taxon>Solanaceae</taxon>
        <taxon>Solanoideae</taxon>
        <taxon>Solaneae</taxon>
        <taxon>Solanum</taxon>
    </lineage>
</organism>
<keyword evidence="3" id="KW-1185">Reference proteome</keyword>
<comment type="caution">
    <text evidence="2">The sequence shown here is derived from an EMBL/GenBank/DDBJ whole genome shotgun (WGS) entry which is preliminary data.</text>
</comment>
<protein>
    <recommendedName>
        <fullName evidence="4">Bifunctional endo-1,4-beta-xylanase xylA</fullName>
    </recommendedName>
</protein>
<evidence type="ECO:0000313" key="2">
    <source>
        <dbReference type="EMBL" id="KAH0737816.1"/>
    </source>
</evidence>
<gene>
    <name evidence="2" type="ORF">KY290_036521</name>
</gene>